<dbReference type="EMBL" id="JBHSWE010000001">
    <property type="protein sequence ID" value="MFC6672523.1"/>
    <property type="molecule type" value="Genomic_DNA"/>
</dbReference>
<evidence type="ECO:0000313" key="2">
    <source>
        <dbReference type="Proteomes" id="UP001596422"/>
    </source>
</evidence>
<name>A0ABW2A4W7_9GAMM</name>
<sequence length="250" mass="28466">MSEKKESAMPSLFFPTTTKSLSEEEFEQFGSAEAAGARLVNFISGVCGEAWRRLPDELKKMYKLDLEKPDWLDPTYPHLAMNELHRIANQLPRYMPGKINKLHNEGWVVGEVLLSEKQTFAMRILIKVKVVVEATGRIEDPASALLLIEASMNLGHDLAHATVYKYEPDVAVRIKSKQALDDHNNEVSSASDERNRVRESRVEEIIAKDPSISSNHSKIAEALMKYEDEVLRHRSLRRIVKNILMDLAKR</sequence>
<accession>A0ABW2A4W7</accession>
<reference evidence="2" key="1">
    <citation type="journal article" date="2019" name="Int. J. Syst. Evol. Microbiol.">
        <title>The Global Catalogue of Microorganisms (GCM) 10K type strain sequencing project: providing services to taxonomists for standard genome sequencing and annotation.</title>
        <authorList>
            <consortium name="The Broad Institute Genomics Platform"/>
            <consortium name="The Broad Institute Genome Sequencing Center for Infectious Disease"/>
            <person name="Wu L."/>
            <person name="Ma J."/>
        </authorList>
    </citation>
    <scope>NUCLEOTIDE SEQUENCE [LARGE SCALE GENOMIC DNA]</scope>
    <source>
        <strain evidence="2">NBRC 111756</strain>
    </source>
</reference>
<keyword evidence="2" id="KW-1185">Reference proteome</keyword>
<gene>
    <name evidence="1" type="ORF">ACFQDL_22465</name>
</gene>
<organism evidence="1 2">
    <name type="scientific">Marinobacterium aestuariivivens</name>
    <dbReference type="NCBI Taxonomy" id="1698799"/>
    <lineage>
        <taxon>Bacteria</taxon>
        <taxon>Pseudomonadati</taxon>
        <taxon>Pseudomonadota</taxon>
        <taxon>Gammaproteobacteria</taxon>
        <taxon>Oceanospirillales</taxon>
        <taxon>Oceanospirillaceae</taxon>
        <taxon>Marinobacterium</taxon>
    </lineage>
</organism>
<protein>
    <submittedName>
        <fullName evidence="1">Uncharacterized protein</fullName>
    </submittedName>
</protein>
<dbReference type="Proteomes" id="UP001596422">
    <property type="component" value="Unassembled WGS sequence"/>
</dbReference>
<evidence type="ECO:0000313" key="1">
    <source>
        <dbReference type="EMBL" id="MFC6672523.1"/>
    </source>
</evidence>
<dbReference type="RefSeq" id="WP_379910961.1">
    <property type="nucleotide sequence ID" value="NZ_JBHSWE010000001.1"/>
</dbReference>
<proteinExistence type="predicted"/>
<comment type="caution">
    <text evidence="1">The sequence shown here is derived from an EMBL/GenBank/DDBJ whole genome shotgun (WGS) entry which is preliminary data.</text>
</comment>